<name>A0A5B9WD46_9BACT</name>
<dbReference type="OrthoDB" id="289405at2"/>
<dbReference type="EMBL" id="CP042997">
    <property type="protein sequence ID" value="QEH38492.1"/>
    <property type="molecule type" value="Genomic_DNA"/>
</dbReference>
<reference evidence="1 2" key="1">
    <citation type="submission" date="2019-08" db="EMBL/GenBank/DDBJ databases">
        <title>Deep-cultivation of Planctomycetes and their phenomic and genomic characterization uncovers novel biology.</title>
        <authorList>
            <person name="Wiegand S."/>
            <person name="Jogler M."/>
            <person name="Boedeker C."/>
            <person name="Pinto D."/>
            <person name="Vollmers J."/>
            <person name="Rivas-Marin E."/>
            <person name="Kohn T."/>
            <person name="Peeters S.H."/>
            <person name="Heuer A."/>
            <person name="Rast P."/>
            <person name="Oberbeckmann S."/>
            <person name="Bunk B."/>
            <person name="Jeske O."/>
            <person name="Meyerdierks A."/>
            <person name="Storesund J.E."/>
            <person name="Kallscheuer N."/>
            <person name="Luecker S."/>
            <person name="Lage O.M."/>
            <person name="Pohl T."/>
            <person name="Merkel B.J."/>
            <person name="Hornburger P."/>
            <person name="Mueller R.-W."/>
            <person name="Bruemmer F."/>
            <person name="Labrenz M."/>
            <person name="Spormann A.M."/>
            <person name="Op den Camp H."/>
            <person name="Overmann J."/>
            <person name="Amann R."/>
            <person name="Jetten M.S.M."/>
            <person name="Mascher T."/>
            <person name="Medema M.H."/>
            <person name="Devos D.P."/>
            <person name="Kaster A.-K."/>
            <person name="Ovreas L."/>
            <person name="Rohde M."/>
            <person name="Galperin M.Y."/>
            <person name="Jogler C."/>
        </authorList>
    </citation>
    <scope>NUCLEOTIDE SEQUENCE [LARGE SCALE GENOMIC DNA]</scope>
    <source>
        <strain evidence="1 2">OJF2</strain>
    </source>
</reference>
<evidence type="ECO:0008006" key="3">
    <source>
        <dbReference type="Google" id="ProtNLM"/>
    </source>
</evidence>
<proteinExistence type="predicted"/>
<evidence type="ECO:0000313" key="2">
    <source>
        <dbReference type="Proteomes" id="UP000324233"/>
    </source>
</evidence>
<sequence>MGEGPGCLVRYGLTGHVGRFPVDPSSGLGAARGQAVVVRTDRGLELGEVLVPSAAGAEAPGDGSHRVLRAAGPDDLAAARRGESLRAERFAACREVLDGAGPGLDLELLDVEPLLDPETTVLHVLGVAAGDLALLRARFRSLMDIDVVFESCGADPLAAPAPPPSSSRGGCGDCDCGAGGCGSSRKAEPGPAASCGTATAHAGCASCGLHRR</sequence>
<dbReference type="RefSeq" id="WP_148597930.1">
    <property type="nucleotide sequence ID" value="NZ_CP042997.1"/>
</dbReference>
<protein>
    <recommendedName>
        <fullName evidence="3">PSP1 C-terminal domain-containing protein</fullName>
    </recommendedName>
</protein>
<accession>A0A5B9WD46</accession>
<keyword evidence="2" id="KW-1185">Reference proteome</keyword>
<evidence type="ECO:0000313" key="1">
    <source>
        <dbReference type="EMBL" id="QEH38492.1"/>
    </source>
</evidence>
<dbReference type="KEGG" id="agv:OJF2_70950"/>
<dbReference type="Proteomes" id="UP000324233">
    <property type="component" value="Chromosome"/>
</dbReference>
<dbReference type="AlphaFoldDB" id="A0A5B9WD46"/>
<organism evidence="1 2">
    <name type="scientific">Aquisphaera giovannonii</name>
    <dbReference type="NCBI Taxonomy" id="406548"/>
    <lineage>
        <taxon>Bacteria</taxon>
        <taxon>Pseudomonadati</taxon>
        <taxon>Planctomycetota</taxon>
        <taxon>Planctomycetia</taxon>
        <taxon>Isosphaerales</taxon>
        <taxon>Isosphaeraceae</taxon>
        <taxon>Aquisphaera</taxon>
    </lineage>
</organism>
<gene>
    <name evidence="1" type="ORF">OJF2_70950</name>
</gene>